<protein>
    <submittedName>
        <fullName evidence="2">Pol protein</fullName>
    </submittedName>
</protein>
<dbReference type="OrthoDB" id="545631at2759"/>
<gene>
    <name evidence="2" type="ORF">E6C27_scaffold86G001340</name>
</gene>
<evidence type="ECO:0000313" key="3">
    <source>
        <dbReference type="Proteomes" id="UP000321393"/>
    </source>
</evidence>
<dbReference type="AlphaFoldDB" id="A0A5A7T101"/>
<dbReference type="Proteomes" id="UP000321393">
    <property type="component" value="Unassembled WGS sequence"/>
</dbReference>
<dbReference type="InterPro" id="IPR012337">
    <property type="entry name" value="RNaseH-like_sf"/>
</dbReference>
<dbReference type="Pfam" id="PF24626">
    <property type="entry name" value="SH3_Tf2-1"/>
    <property type="match status" value="1"/>
</dbReference>
<comment type="caution">
    <text evidence="2">The sequence shown here is derived from an EMBL/GenBank/DDBJ whole genome shotgun (WGS) entry which is preliminary data.</text>
</comment>
<dbReference type="GO" id="GO:0015074">
    <property type="term" value="P:DNA integration"/>
    <property type="evidence" value="ECO:0007669"/>
    <property type="project" value="InterPro"/>
</dbReference>
<dbReference type="InterPro" id="IPR056924">
    <property type="entry name" value="SH3_Tf2-1"/>
</dbReference>
<feature type="domain" description="Integrase catalytic" evidence="1">
    <location>
        <begin position="1"/>
        <end position="69"/>
    </location>
</feature>
<dbReference type="SUPFAM" id="SSF53098">
    <property type="entry name" value="Ribonuclease H-like"/>
    <property type="match status" value="1"/>
</dbReference>
<dbReference type="PROSITE" id="PS50994">
    <property type="entry name" value="INTEGRASE"/>
    <property type="match status" value="1"/>
</dbReference>
<dbReference type="InterPro" id="IPR036397">
    <property type="entry name" value="RNaseH_sf"/>
</dbReference>
<evidence type="ECO:0000259" key="1">
    <source>
        <dbReference type="PROSITE" id="PS50994"/>
    </source>
</evidence>
<dbReference type="Gene3D" id="3.30.420.10">
    <property type="entry name" value="Ribonuclease H-like superfamily/Ribonuclease H"/>
    <property type="match status" value="1"/>
</dbReference>
<dbReference type="GO" id="GO:0003676">
    <property type="term" value="F:nucleic acid binding"/>
    <property type="evidence" value="ECO:0007669"/>
    <property type="project" value="InterPro"/>
</dbReference>
<dbReference type="EMBL" id="SSTE01019085">
    <property type="protein sequence ID" value="KAA0037040.1"/>
    <property type="molecule type" value="Genomic_DNA"/>
</dbReference>
<sequence length="152" mass="17534">MLDFSTTFHPQTDGQIERLNQILEDMLRACVLKFSGSWDSHLHLMEFAYNNNYQATIGMTPFEALYGHELVQATNAAIKKIRARILTAQSRQKSYADERLKDLEFDVGDIVFLKVAPMKGVLRFEKKRKLSPRFVGPFEILEHLARRPDTCS</sequence>
<proteinExistence type="predicted"/>
<dbReference type="PANTHER" id="PTHR45835">
    <property type="entry name" value="YALI0A06105P"/>
    <property type="match status" value="1"/>
</dbReference>
<dbReference type="PANTHER" id="PTHR45835:SF99">
    <property type="entry name" value="CHROMO DOMAIN-CONTAINING PROTEIN-RELATED"/>
    <property type="match status" value="1"/>
</dbReference>
<dbReference type="InterPro" id="IPR001584">
    <property type="entry name" value="Integrase_cat-core"/>
</dbReference>
<name>A0A5A7T101_CUCMM</name>
<organism evidence="2 3">
    <name type="scientific">Cucumis melo var. makuwa</name>
    <name type="common">Oriental melon</name>
    <dbReference type="NCBI Taxonomy" id="1194695"/>
    <lineage>
        <taxon>Eukaryota</taxon>
        <taxon>Viridiplantae</taxon>
        <taxon>Streptophyta</taxon>
        <taxon>Embryophyta</taxon>
        <taxon>Tracheophyta</taxon>
        <taxon>Spermatophyta</taxon>
        <taxon>Magnoliopsida</taxon>
        <taxon>eudicotyledons</taxon>
        <taxon>Gunneridae</taxon>
        <taxon>Pentapetalae</taxon>
        <taxon>rosids</taxon>
        <taxon>fabids</taxon>
        <taxon>Cucurbitales</taxon>
        <taxon>Cucurbitaceae</taxon>
        <taxon>Benincaseae</taxon>
        <taxon>Cucumis</taxon>
    </lineage>
</organism>
<reference evidence="2 3" key="1">
    <citation type="submission" date="2019-08" db="EMBL/GenBank/DDBJ databases">
        <title>Draft genome sequences of two oriental melons (Cucumis melo L. var makuwa).</title>
        <authorList>
            <person name="Kwon S.-Y."/>
        </authorList>
    </citation>
    <scope>NUCLEOTIDE SEQUENCE [LARGE SCALE GENOMIC DNA]</scope>
    <source>
        <strain evidence="3">cv. SW 3</strain>
        <tissue evidence="2">Leaf</tissue>
    </source>
</reference>
<evidence type="ECO:0000313" key="2">
    <source>
        <dbReference type="EMBL" id="KAA0037040.1"/>
    </source>
</evidence>
<accession>A0A5A7T101</accession>